<dbReference type="SUPFAM" id="SSF56219">
    <property type="entry name" value="DNase I-like"/>
    <property type="match status" value="1"/>
</dbReference>
<sequence>MSRGRASGGLLLGIKNTSQVTETFRFESGTEQHYFVGTCGGIRINIVPVYLNCNSWEEDFNGLYEFLRNIKHEDQEYIVIGDTNARTAAKQLVPTEFEIDGQRFTEARRSKDSKSNGRGDSFLQFCEDFSLIIVNGRCSGDPDGEWTYIGSNGASVIDLCCISPDVMMLMDAFSVGCCTFSDHLPLEMKLHCGSTQIDDVLPLLPKQAWREAGREAYRKQLSLMSVEPLNESLPLEAAMTQLTERVVRAAALVGMGRSGHPEGKEPWWDWDCTRERQRSFALLNLFRLSGTSMSRVAYLEQNSRFKKTCEEKSKEYYGSLSLKFANVRDGSEFWSLVSSVSKTGSILSRNEMNDENDDQIIIVNDDGDPERYDDDHLQGNNNPEQGNEEEEHAEPPEPSQMHSTQPRNYGTFLVRCDKGKMLFATNILQ</sequence>
<dbReference type="InterPro" id="IPR036691">
    <property type="entry name" value="Endo/exonu/phosph_ase_sf"/>
</dbReference>
<dbReference type="Proteomes" id="UP000466442">
    <property type="component" value="Unassembled WGS sequence"/>
</dbReference>
<dbReference type="InterPro" id="IPR005135">
    <property type="entry name" value="Endo/exonuclease/phosphatase"/>
</dbReference>
<dbReference type="Gene3D" id="3.60.10.10">
    <property type="entry name" value="Endonuclease/exonuclease/phosphatase"/>
    <property type="match status" value="1"/>
</dbReference>
<name>A0A8S9X413_APOLU</name>
<dbReference type="AlphaFoldDB" id="A0A8S9X413"/>
<feature type="region of interest" description="Disordered" evidence="1">
    <location>
        <begin position="357"/>
        <end position="407"/>
    </location>
</feature>
<proteinExistence type="predicted"/>
<reference evidence="3" key="1">
    <citation type="journal article" date="2021" name="Mol. Ecol. Resour.">
        <title>Apolygus lucorum genome provides insights into omnivorousness and mesophyll feeding.</title>
        <authorList>
            <person name="Liu Y."/>
            <person name="Liu H."/>
            <person name="Wang H."/>
            <person name="Huang T."/>
            <person name="Liu B."/>
            <person name="Yang B."/>
            <person name="Yin L."/>
            <person name="Li B."/>
            <person name="Zhang Y."/>
            <person name="Zhang S."/>
            <person name="Jiang F."/>
            <person name="Zhang X."/>
            <person name="Ren Y."/>
            <person name="Wang B."/>
            <person name="Wang S."/>
            <person name="Lu Y."/>
            <person name="Wu K."/>
            <person name="Fan W."/>
            <person name="Wang G."/>
        </authorList>
    </citation>
    <scope>NUCLEOTIDE SEQUENCE</scope>
    <source>
        <strain evidence="3">12Hb</strain>
    </source>
</reference>
<accession>A0A8S9X413</accession>
<gene>
    <name evidence="3" type="ORF">GE061_002050</name>
</gene>
<organism evidence="3 4">
    <name type="scientific">Apolygus lucorum</name>
    <name type="common">Small green plant bug</name>
    <name type="synonym">Lygocoris lucorum</name>
    <dbReference type="NCBI Taxonomy" id="248454"/>
    <lineage>
        <taxon>Eukaryota</taxon>
        <taxon>Metazoa</taxon>
        <taxon>Ecdysozoa</taxon>
        <taxon>Arthropoda</taxon>
        <taxon>Hexapoda</taxon>
        <taxon>Insecta</taxon>
        <taxon>Pterygota</taxon>
        <taxon>Neoptera</taxon>
        <taxon>Paraneoptera</taxon>
        <taxon>Hemiptera</taxon>
        <taxon>Heteroptera</taxon>
        <taxon>Panheteroptera</taxon>
        <taxon>Cimicomorpha</taxon>
        <taxon>Miridae</taxon>
        <taxon>Mirini</taxon>
        <taxon>Apolygus</taxon>
    </lineage>
</organism>
<comment type="caution">
    <text evidence="3">The sequence shown here is derived from an EMBL/GenBank/DDBJ whole genome shotgun (WGS) entry which is preliminary data.</text>
</comment>
<feature type="domain" description="Endonuclease/exonuclease/phosphatase" evidence="2">
    <location>
        <begin position="44"/>
        <end position="186"/>
    </location>
</feature>
<evidence type="ECO:0000313" key="4">
    <source>
        <dbReference type="Proteomes" id="UP000466442"/>
    </source>
</evidence>
<dbReference type="EMBL" id="WIXP02000010">
    <property type="protein sequence ID" value="KAF6203717.1"/>
    <property type="molecule type" value="Genomic_DNA"/>
</dbReference>
<keyword evidence="4" id="KW-1185">Reference proteome</keyword>
<evidence type="ECO:0000259" key="2">
    <source>
        <dbReference type="Pfam" id="PF14529"/>
    </source>
</evidence>
<evidence type="ECO:0000256" key="1">
    <source>
        <dbReference type="SAM" id="MobiDB-lite"/>
    </source>
</evidence>
<evidence type="ECO:0000313" key="3">
    <source>
        <dbReference type="EMBL" id="KAF6203717.1"/>
    </source>
</evidence>
<dbReference type="OrthoDB" id="6629108at2759"/>
<dbReference type="GO" id="GO:0003824">
    <property type="term" value="F:catalytic activity"/>
    <property type="evidence" value="ECO:0007669"/>
    <property type="project" value="InterPro"/>
</dbReference>
<protein>
    <recommendedName>
        <fullName evidence="2">Endonuclease/exonuclease/phosphatase domain-containing protein</fullName>
    </recommendedName>
</protein>
<dbReference type="Pfam" id="PF14529">
    <property type="entry name" value="Exo_endo_phos_2"/>
    <property type="match status" value="1"/>
</dbReference>